<name>A0ABT4LIF3_9PROT</name>
<feature type="transmembrane region" description="Helical" evidence="1">
    <location>
        <begin position="123"/>
        <end position="150"/>
    </location>
</feature>
<proteinExistence type="predicted"/>
<dbReference type="EMBL" id="JAPWGY010000001">
    <property type="protein sequence ID" value="MCZ4279777.1"/>
    <property type="molecule type" value="Genomic_DNA"/>
</dbReference>
<accession>A0ABT4LIF3</accession>
<keyword evidence="1" id="KW-0812">Transmembrane</keyword>
<feature type="transmembrane region" description="Helical" evidence="1">
    <location>
        <begin position="58"/>
        <end position="76"/>
    </location>
</feature>
<feature type="transmembrane region" description="Helical" evidence="1">
    <location>
        <begin position="88"/>
        <end position="111"/>
    </location>
</feature>
<keyword evidence="3" id="KW-1185">Reference proteome</keyword>
<protein>
    <recommendedName>
        <fullName evidence="4">MotA/TolQ/ExbB proton channel domain-containing protein</fullName>
    </recommendedName>
</protein>
<comment type="caution">
    <text evidence="2">The sequence shown here is derived from an EMBL/GenBank/DDBJ whole genome shotgun (WGS) entry which is preliminary data.</text>
</comment>
<keyword evidence="1" id="KW-1133">Transmembrane helix</keyword>
<evidence type="ECO:0000313" key="2">
    <source>
        <dbReference type="EMBL" id="MCZ4279777.1"/>
    </source>
</evidence>
<evidence type="ECO:0000313" key="3">
    <source>
        <dbReference type="Proteomes" id="UP001069802"/>
    </source>
</evidence>
<evidence type="ECO:0008006" key="4">
    <source>
        <dbReference type="Google" id="ProtNLM"/>
    </source>
</evidence>
<reference evidence="2" key="1">
    <citation type="submission" date="2022-12" db="EMBL/GenBank/DDBJ databases">
        <title>Bacterial isolates from different developmental stages of Nematostella vectensis.</title>
        <authorList>
            <person name="Fraune S."/>
        </authorList>
    </citation>
    <scope>NUCLEOTIDE SEQUENCE</scope>
    <source>
        <strain evidence="2">G21630-S1</strain>
    </source>
</reference>
<evidence type="ECO:0000256" key="1">
    <source>
        <dbReference type="SAM" id="Phobius"/>
    </source>
</evidence>
<dbReference type="Proteomes" id="UP001069802">
    <property type="component" value="Unassembled WGS sequence"/>
</dbReference>
<dbReference type="RefSeq" id="WP_269421974.1">
    <property type="nucleotide sequence ID" value="NZ_JAPWGY010000001.1"/>
</dbReference>
<sequence>MTSRSPKTFEKPAPLPPIGNWGVPPRALSANEKLTCAICAGLLAGASSLPFAGFFEPLPLALSAGLAGWLVLPRFFSLDRWRPGRAFLGGLLTTFCTAGIVILLLSITLLHSGQDFTEAHGTVFGIILIGSSGLALIGGLTAVLLDWLLLRKRQGS</sequence>
<gene>
    <name evidence="2" type="ORF">O4H49_03235</name>
</gene>
<keyword evidence="1" id="KW-0472">Membrane</keyword>
<organism evidence="2 3">
    <name type="scientific">Kiloniella laminariae</name>
    <dbReference type="NCBI Taxonomy" id="454162"/>
    <lineage>
        <taxon>Bacteria</taxon>
        <taxon>Pseudomonadati</taxon>
        <taxon>Pseudomonadota</taxon>
        <taxon>Alphaproteobacteria</taxon>
        <taxon>Rhodospirillales</taxon>
        <taxon>Kiloniellaceae</taxon>
        <taxon>Kiloniella</taxon>
    </lineage>
</organism>